<evidence type="ECO:0000313" key="2">
    <source>
        <dbReference type="Proteomes" id="UP000060699"/>
    </source>
</evidence>
<evidence type="ECO:0000313" key="1">
    <source>
        <dbReference type="EMBL" id="ALV07692.1"/>
    </source>
</evidence>
<dbReference type="AlphaFoldDB" id="A0A0U3MJI5"/>
<accession>A0A0U3MJI5</accession>
<dbReference type="STRING" id="76731.RD2015_3233"/>
<dbReference type="RefSeq" id="WP_058935760.1">
    <property type="nucleotide sequence ID" value="NZ_CP013729.1"/>
</dbReference>
<proteinExistence type="predicted"/>
<gene>
    <name evidence="1" type="ORF">RD2015_3233</name>
</gene>
<organism evidence="1 2">
    <name type="scientific">Roseateles depolymerans</name>
    <dbReference type="NCBI Taxonomy" id="76731"/>
    <lineage>
        <taxon>Bacteria</taxon>
        <taxon>Pseudomonadati</taxon>
        <taxon>Pseudomonadota</taxon>
        <taxon>Betaproteobacteria</taxon>
        <taxon>Burkholderiales</taxon>
        <taxon>Sphaerotilaceae</taxon>
        <taxon>Roseateles</taxon>
    </lineage>
</organism>
<dbReference type="Proteomes" id="UP000060699">
    <property type="component" value="Chromosome"/>
</dbReference>
<dbReference type="EMBL" id="CP013729">
    <property type="protein sequence ID" value="ALV07692.1"/>
    <property type="molecule type" value="Genomic_DNA"/>
</dbReference>
<dbReference type="OrthoDB" id="9971207at2"/>
<protein>
    <submittedName>
        <fullName evidence="1">Uncharacterized protein</fullName>
    </submittedName>
</protein>
<sequence precursor="true">MTDGHAIRRWLRQLAMLLLSAAVIPATAAAEPQAPPLPEPLLHARFYAWGWVGTPAEQSSEERAARSLAKTWPAHQLVQALPQANAEGKLYMLCIIRRLHPSRYAGALREAGLPPDAPVSVFAGSVLQTLPARQLIDQLERSRCEPLTWPEARSAASAATRPPQ</sequence>
<dbReference type="KEGG" id="rdp:RD2015_3233"/>
<reference evidence="1 2" key="1">
    <citation type="submission" date="2015-12" db="EMBL/GenBank/DDBJ databases">
        <title>Complete genome of Roseateles depolymerans KCTC 42856.</title>
        <authorList>
            <person name="Kim K.M."/>
        </authorList>
    </citation>
    <scope>NUCLEOTIDE SEQUENCE [LARGE SCALE GENOMIC DNA]</scope>
    <source>
        <strain evidence="1 2">KCTC 42856</strain>
    </source>
</reference>
<keyword evidence="2" id="KW-1185">Reference proteome</keyword>
<name>A0A0U3MJI5_9BURK</name>